<protein>
    <recommendedName>
        <fullName evidence="4">Lipocalin-like domain-containing protein</fullName>
    </recommendedName>
</protein>
<feature type="chain" id="PRO_5045751703" description="Lipocalin-like domain-containing protein" evidence="1">
    <location>
        <begin position="19"/>
        <end position="134"/>
    </location>
</feature>
<organism evidence="2 3">
    <name type="scientific">Bacteroides sedimenti</name>
    <dbReference type="NCBI Taxonomy" id="2136147"/>
    <lineage>
        <taxon>Bacteria</taxon>
        <taxon>Pseudomonadati</taxon>
        <taxon>Bacteroidota</taxon>
        <taxon>Bacteroidia</taxon>
        <taxon>Bacteroidales</taxon>
        <taxon>Bacteroidaceae</taxon>
        <taxon>Bacteroides</taxon>
    </lineage>
</organism>
<keyword evidence="1" id="KW-0732">Signal</keyword>
<dbReference type="Gene3D" id="2.40.128.280">
    <property type="match status" value="1"/>
</dbReference>
<dbReference type="EMBL" id="AP028055">
    <property type="protein sequence ID" value="BEG98315.1"/>
    <property type="molecule type" value="Genomic_DNA"/>
</dbReference>
<evidence type="ECO:0000313" key="3">
    <source>
        <dbReference type="Proteomes" id="UP001496674"/>
    </source>
</evidence>
<dbReference type="PROSITE" id="PS51257">
    <property type="entry name" value="PROKAR_LIPOPROTEIN"/>
    <property type="match status" value="1"/>
</dbReference>
<evidence type="ECO:0000256" key="1">
    <source>
        <dbReference type="SAM" id="SignalP"/>
    </source>
</evidence>
<sequence length="134" mass="15697">MRKVLNIFFFTLLITLSAACNDDNCRLENKWQLREYVHTNGIVQREDSVFYNFMDGSFSAICVLPDGKFETYFGNYVYQGDDISITLLPEYTSKIAYNRYLGWDNGSRKFQVEKLSSTALQLNYNGEKSIFRKY</sequence>
<reference evidence="2 3" key="1">
    <citation type="submission" date="2023-04" db="EMBL/GenBank/DDBJ databases">
        <title>Draft genome sequence of acteroides sedimenti strain YN3PY1.</title>
        <authorList>
            <person name="Yoshida N."/>
        </authorList>
    </citation>
    <scope>NUCLEOTIDE SEQUENCE [LARGE SCALE GENOMIC DNA]</scope>
    <source>
        <strain evidence="2 3">YN3PY1</strain>
    </source>
</reference>
<feature type="signal peptide" evidence="1">
    <location>
        <begin position="1"/>
        <end position="18"/>
    </location>
</feature>
<proteinExistence type="predicted"/>
<gene>
    <name evidence="2" type="ORF">BSYN_05800</name>
</gene>
<accession>A0ABN6Z1A2</accession>
<evidence type="ECO:0008006" key="4">
    <source>
        <dbReference type="Google" id="ProtNLM"/>
    </source>
</evidence>
<keyword evidence="3" id="KW-1185">Reference proteome</keyword>
<dbReference type="Proteomes" id="UP001496674">
    <property type="component" value="Chromosome"/>
</dbReference>
<name>A0ABN6Z1A2_9BACE</name>
<evidence type="ECO:0000313" key="2">
    <source>
        <dbReference type="EMBL" id="BEG98315.1"/>
    </source>
</evidence>
<dbReference type="RefSeq" id="WP_353333137.1">
    <property type="nucleotide sequence ID" value="NZ_AP028055.1"/>
</dbReference>